<organism evidence="2 3">
    <name type="scientific">Danxiaibacter flavus</name>
    <dbReference type="NCBI Taxonomy" id="3049108"/>
    <lineage>
        <taxon>Bacteria</taxon>
        <taxon>Pseudomonadati</taxon>
        <taxon>Bacteroidota</taxon>
        <taxon>Chitinophagia</taxon>
        <taxon>Chitinophagales</taxon>
        <taxon>Chitinophagaceae</taxon>
        <taxon>Danxiaibacter</taxon>
    </lineage>
</organism>
<feature type="domain" description="DinB-like" evidence="1">
    <location>
        <begin position="33"/>
        <end position="177"/>
    </location>
</feature>
<protein>
    <submittedName>
        <fullName evidence="2">DinB family protein</fullName>
    </submittedName>
</protein>
<comment type="caution">
    <text evidence="2">The sequence shown here is derived from an EMBL/GenBank/DDBJ whole genome shotgun (WGS) entry which is preliminary data.</text>
</comment>
<dbReference type="EMBL" id="JAULBC010000012">
    <property type="protein sequence ID" value="MEX6691062.1"/>
    <property type="molecule type" value="Genomic_DNA"/>
</dbReference>
<sequence>MSIQTIITDIRAFLVNTFSTIDTWFDKDIEVRNYRPVSGGWTINEILEHIGLTNHFLLILIDKGTNKALQNIQKLDLQTALQNHVFHWDKLTEVGLHKSFTWIRPEHMEPTGNKELDEVRNQLKEQLSRCLDNLDRMMNGEGILYKTTMTVNDLGKIDVYEYIYFLAQHGQRHITQMQKNELEFKSM</sequence>
<dbReference type="InterPro" id="IPR034660">
    <property type="entry name" value="DinB/YfiT-like"/>
</dbReference>
<evidence type="ECO:0000313" key="3">
    <source>
        <dbReference type="Proteomes" id="UP001560573"/>
    </source>
</evidence>
<reference evidence="2 3" key="1">
    <citation type="submission" date="2023-07" db="EMBL/GenBank/DDBJ databases">
        <authorList>
            <person name="Lian W.-H."/>
        </authorList>
    </citation>
    <scope>NUCLEOTIDE SEQUENCE [LARGE SCALE GENOMIC DNA]</scope>
    <source>
        <strain evidence="2 3">SYSU DXS3180</strain>
    </source>
</reference>
<proteinExistence type="predicted"/>
<evidence type="ECO:0000259" key="1">
    <source>
        <dbReference type="Pfam" id="PF12867"/>
    </source>
</evidence>
<name>A0ABV3ZMG0_9BACT</name>
<dbReference type="SUPFAM" id="SSF109854">
    <property type="entry name" value="DinB/YfiT-like putative metalloenzymes"/>
    <property type="match status" value="1"/>
</dbReference>
<dbReference type="Pfam" id="PF12867">
    <property type="entry name" value="DinB_2"/>
    <property type="match status" value="1"/>
</dbReference>
<keyword evidence="3" id="KW-1185">Reference proteome</keyword>
<evidence type="ECO:0000313" key="2">
    <source>
        <dbReference type="EMBL" id="MEX6691062.1"/>
    </source>
</evidence>
<dbReference type="Proteomes" id="UP001560573">
    <property type="component" value="Unassembled WGS sequence"/>
</dbReference>
<gene>
    <name evidence="2" type="ORF">QTN47_26370</name>
</gene>
<dbReference type="Gene3D" id="1.20.120.450">
    <property type="entry name" value="dinb family like domain"/>
    <property type="match status" value="1"/>
</dbReference>
<dbReference type="RefSeq" id="WP_369332478.1">
    <property type="nucleotide sequence ID" value="NZ_JAULBC010000012.1"/>
</dbReference>
<dbReference type="InterPro" id="IPR024775">
    <property type="entry name" value="DinB-like"/>
</dbReference>
<accession>A0ABV3ZMG0</accession>